<reference evidence="2" key="1">
    <citation type="submission" date="2020-12" db="EMBL/GenBank/DDBJ databases">
        <authorList>
            <person name="Iha C."/>
        </authorList>
    </citation>
    <scope>NUCLEOTIDE SEQUENCE</scope>
</reference>
<evidence type="ECO:0000313" key="2">
    <source>
        <dbReference type="EMBL" id="CAD7701371.1"/>
    </source>
</evidence>
<evidence type="ECO:0000313" key="3">
    <source>
        <dbReference type="Proteomes" id="UP000708148"/>
    </source>
</evidence>
<gene>
    <name evidence="2" type="ORF">OSTQU699_LOCUS6730</name>
</gene>
<name>A0A8S1JCK1_9CHLO</name>
<evidence type="ECO:0000256" key="1">
    <source>
        <dbReference type="SAM" id="Phobius"/>
    </source>
</evidence>
<keyword evidence="1" id="KW-0812">Transmembrane</keyword>
<protein>
    <submittedName>
        <fullName evidence="2">Uncharacterized protein</fullName>
    </submittedName>
</protein>
<accession>A0A8S1JCK1</accession>
<feature type="transmembrane region" description="Helical" evidence="1">
    <location>
        <begin position="12"/>
        <end position="35"/>
    </location>
</feature>
<proteinExistence type="predicted"/>
<organism evidence="2 3">
    <name type="scientific">Ostreobium quekettii</name>
    <dbReference type="NCBI Taxonomy" id="121088"/>
    <lineage>
        <taxon>Eukaryota</taxon>
        <taxon>Viridiplantae</taxon>
        <taxon>Chlorophyta</taxon>
        <taxon>core chlorophytes</taxon>
        <taxon>Ulvophyceae</taxon>
        <taxon>TCBD clade</taxon>
        <taxon>Bryopsidales</taxon>
        <taxon>Ostreobineae</taxon>
        <taxon>Ostreobiaceae</taxon>
        <taxon>Ostreobium</taxon>
    </lineage>
</organism>
<dbReference type="EMBL" id="CAJHUC010001516">
    <property type="protein sequence ID" value="CAD7701371.1"/>
    <property type="molecule type" value="Genomic_DNA"/>
</dbReference>
<comment type="caution">
    <text evidence="2">The sequence shown here is derived from an EMBL/GenBank/DDBJ whole genome shotgun (WGS) entry which is preliminary data.</text>
</comment>
<keyword evidence="1" id="KW-1133">Transmembrane helix</keyword>
<dbReference type="Proteomes" id="UP000708148">
    <property type="component" value="Unassembled WGS sequence"/>
</dbReference>
<keyword evidence="1" id="KW-0472">Membrane</keyword>
<sequence length="128" mass="14234">MKSSLGCKVYGSLLALAYLEAVVWTSCVFLTFVLATTAADSHEYLIRETVNLKCVGGQVLSSQVAKRTEIHETELFTWVESRCRLRHIESLEQEKPECSSEQRIGLRLIYGPEYKGVPAPSAGVKVIL</sequence>
<keyword evidence="3" id="KW-1185">Reference proteome</keyword>
<dbReference type="OrthoDB" id="504536at2759"/>
<dbReference type="AlphaFoldDB" id="A0A8S1JCK1"/>